<feature type="transmembrane region" description="Helical" evidence="11">
    <location>
        <begin position="202"/>
        <end position="224"/>
    </location>
</feature>
<evidence type="ECO:0000256" key="11">
    <source>
        <dbReference type="HAMAP-Rule" id="MF_01393"/>
    </source>
</evidence>
<keyword evidence="7 11" id="KW-1133">Transmembrane helix</keyword>
<keyword evidence="9 11" id="KW-0472">Membrane</keyword>
<dbReference type="Proteomes" id="UP001589867">
    <property type="component" value="Unassembled WGS sequence"/>
</dbReference>
<evidence type="ECO:0000256" key="2">
    <source>
        <dbReference type="ARBA" id="ARBA00006810"/>
    </source>
</evidence>
<evidence type="ECO:0000256" key="10">
    <source>
        <dbReference type="ARBA" id="ARBA00023310"/>
    </source>
</evidence>
<evidence type="ECO:0000256" key="9">
    <source>
        <dbReference type="ARBA" id="ARBA00023136"/>
    </source>
</evidence>
<evidence type="ECO:0000256" key="4">
    <source>
        <dbReference type="ARBA" id="ARBA00022547"/>
    </source>
</evidence>
<organism evidence="13 14">
    <name type="scientific">Phytohabitans kaempferiae</name>
    <dbReference type="NCBI Taxonomy" id="1620943"/>
    <lineage>
        <taxon>Bacteria</taxon>
        <taxon>Bacillati</taxon>
        <taxon>Actinomycetota</taxon>
        <taxon>Actinomycetes</taxon>
        <taxon>Micromonosporales</taxon>
        <taxon>Micromonosporaceae</taxon>
    </lineage>
</organism>
<dbReference type="NCBIfam" id="TIGR01131">
    <property type="entry name" value="ATP_synt_6_or_A"/>
    <property type="match status" value="1"/>
</dbReference>
<feature type="transmembrane region" description="Helical" evidence="11">
    <location>
        <begin position="161"/>
        <end position="182"/>
    </location>
</feature>
<keyword evidence="8 11" id="KW-0406">Ion transport</keyword>
<accession>A0ABV6M847</accession>
<dbReference type="Pfam" id="PF00119">
    <property type="entry name" value="ATP-synt_A"/>
    <property type="match status" value="1"/>
</dbReference>
<comment type="similarity">
    <text evidence="2 11 12">Belongs to the ATPase A chain family.</text>
</comment>
<comment type="function">
    <text evidence="11 12">Key component of the proton channel; it plays a direct role in the translocation of protons across the membrane.</text>
</comment>
<evidence type="ECO:0000313" key="14">
    <source>
        <dbReference type="Proteomes" id="UP001589867"/>
    </source>
</evidence>
<dbReference type="PANTHER" id="PTHR11410">
    <property type="entry name" value="ATP SYNTHASE SUBUNIT A"/>
    <property type="match status" value="1"/>
</dbReference>
<keyword evidence="4 11" id="KW-0138">CF(0)</keyword>
<evidence type="ECO:0000256" key="1">
    <source>
        <dbReference type="ARBA" id="ARBA00004141"/>
    </source>
</evidence>
<evidence type="ECO:0000256" key="12">
    <source>
        <dbReference type="RuleBase" id="RU000483"/>
    </source>
</evidence>
<dbReference type="CDD" id="cd00310">
    <property type="entry name" value="ATP-synt_Fo_a_6"/>
    <property type="match status" value="1"/>
</dbReference>
<feature type="transmembrane region" description="Helical" evidence="11">
    <location>
        <begin position="137"/>
        <end position="154"/>
    </location>
</feature>
<sequence length="276" mass="30224">MSEFSTVLAAEPAAGTSLAAEFPPGVGSFDYRSLIPGLEDTAWAGAFTKISLLVWVTVALILIFFMVTYRSPRLVPTRGQWIAESVYGLVRDNIAKDIIGHQGVRFAPYLTTLFVFILINNVWSIVPFAQISPNSHIAFPIVLAVASWLVYVGVGIRKHGFFGYIKASCWVSGAPLFVQPILVPIEFFSNLLLRPVTLAVRLFANMFAGHMILLVFILGGVALFEAQALLLRPVALLSWGMAIVMTLFELGILVLQAYVFTLLTATYLQSSLAEAH</sequence>
<dbReference type="HAMAP" id="MF_01393">
    <property type="entry name" value="ATP_synth_a_bact"/>
    <property type="match status" value="1"/>
</dbReference>
<dbReference type="PRINTS" id="PR00123">
    <property type="entry name" value="ATPASEA"/>
</dbReference>
<evidence type="ECO:0000313" key="13">
    <source>
        <dbReference type="EMBL" id="MFC0530891.1"/>
    </source>
</evidence>
<evidence type="ECO:0000256" key="5">
    <source>
        <dbReference type="ARBA" id="ARBA00022692"/>
    </source>
</evidence>
<dbReference type="InterPro" id="IPR035908">
    <property type="entry name" value="F0_ATP_A_sf"/>
</dbReference>
<evidence type="ECO:0000256" key="8">
    <source>
        <dbReference type="ARBA" id="ARBA00023065"/>
    </source>
</evidence>
<keyword evidence="11" id="KW-1003">Cell membrane</keyword>
<keyword evidence="3 11" id="KW-0813">Transport</keyword>
<evidence type="ECO:0000256" key="3">
    <source>
        <dbReference type="ARBA" id="ARBA00022448"/>
    </source>
</evidence>
<reference evidence="13 14" key="1">
    <citation type="submission" date="2024-09" db="EMBL/GenBank/DDBJ databases">
        <authorList>
            <person name="Sun Q."/>
            <person name="Mori K."/>
        </authorList>
    </citation>
    <scope>NUCLEOTIDE SEQUENCE [LARGE SCALE GENOMIC DNA]</scope>
    <source>
        <strain evidence="13 14">TBRC 3947</strain>
    </source>
</reference>
<comment type="subcellular location">
    <subcellularLocation>
        <location evidence="11 12">Cell membrane</location>
        <topology evidence="11 12">Multi-pass membrane protein</topology>
    </subcellularLocation>
    <subcellularLocation>
        <location evidence="1">Membrane</location>
        <topology evidence="1">Multi-pass membrane protein</topology>
    </subcellularLocation>
</comment>
<keyword evidence="5 11" id="KW-0812">Transmembrane</keyword>
<evidence type="ECO:0000256" key="6">
    <source>
        <dbReference type="ARBA" id="ARBA00022781"/>
    </source>
</evidence>
<dbReference type="RefSeq" id="WP_377254330.1">
    <property type="nucleotide sequence ID" value="NZ_JBHLUH010000052.1"/>
</dbReference>
<dbReference type="Gene3D" id="1.20.120.220">
    <property type="entry name" value="ATP synthase, F0 complex, subunit A"/>
    <property type="match status" value="1"/>
</dbReference>
<dbReference type="EMBL" id="JBHLUH010000052">
    <property type="protein sequence ID" value="MFC0530891.1"/>
    <property type="molecule type" value="Genomic_DNA"/>
</dbReference>
<proteinExistence type="inferred from homology"/>
<evidence type="ECO:0000256" key="7">
    <source>
        <dbReference type="ARBA" id="ARBA00022989"/>
    </source>
</evidence>
<feature type="transmembrane region" description="Helical" evidence="11">
    <location>
        <begin position="43"/>
        <end position="69"/>
    </location>
</feature>
<dbReference type="PROSITE" id="PS00449">
    <property type="entry name" value="ATPASE_A"/>
    <property type="match status" value="1"/>
</dbReference>
<keyword evidence="14" id="KW-1185">Reference proteome</keyword>
<gene>
    <name evidence="11 13" type="primary">atpB</name>
    <name evidence="13" type="ORF">ACFFIA_24920</name>
</gene>
<keyword evidence="6 11" id="KW-0375">Hydrogen ion transport</keyword>
<dbReference type="InterPro" id="IPR000568">
    <property type="entry name" value="ATP_synth_F0_asu"/>
</dbReference>
<dbReference type="PANTHER" id="PTHR11410:SF0">
    <property type="entry name" value="ATP SYNTHASE SUBUNIT A"/>
    <property type="match status" value="1"/>
</dbReference>
<dbReference type="SUPFAM" id="SSF81336">
    <property type="entry name" value="F1F0 ATP synthase subunit A"/>
    <property type="match status" value="1"/>
</dbReference>
<name>A0ABV6M847_9ACTN</name>
<dbReference type="InterPro" id="IPR045083">
    <property type="entry name" value="ATP_synth_F0_asu_bact/mt"/>
</dbReference>
<feature type="transmembrane region" description="Helical" evidence="11">
    <location>
        <begin position="106"/>
        <end position="125"/>
    </location>
</feature>
<protein>
    <recommendedName>
        <fullName evidence="11 12">ATP synthase subunit a</fullName>
    </recommendedName>
    <alternativeName>
        <fullName evidence="11">ATP synthase F0 sector subunit a</fullName>
    </alternativeName>
    <alternativeName>
        <fullName evidence="11">F-ATPase subunit 6</fullName>
    </alternativeName>
</protein>
<feature type="transmembrane region" description="Helical" evidence="11">
    <location>
        <begin position="236"/>
        <end position="259"/>
    </location>
</feature>
<comment type="caution">
    <text evidence="13">The sequence shown here is derived from an EMBL/GenBank/DDBJ whole genome shotgun (WGS) entry which is preliminary data.</text>
</comment>
<keyword evidence="10 11" id="KW-0066">ATP synthesis</keyword>
<dbReference type="InterPro" id="IPR023011">
    <property type="entry name" value="ATP_synth_F0_asu_AS"/>
</dbReference>